<feature type="non-terminal residue" evidence="2">
    <location>
        <position position="1"/>
    </location>
</feature>
<dbReference type="PANTHER" id="PTHR13379:SF0">
    <property type="entry name" value="UPF0415 PROTEIN C7ORF25"/>
    <property type="match status" value="1"/>
</dbReference>
<feature type="non-terminal residue" evidence="2">
    <location>
        <position position="119"/>
    </location>
</feature>
<dbReference type="AlphaFoldDB" id="A0AAD3DWR4"/>
<sequence>DCLAAERASPLLQQLATWLTPGRPLLAADLACRQFQVLLDVHGGPKERQRWEQLQGRLTVVQTEGRPEELCPRCRQLLGGLLGADQLAVFGLGEARRALSLTANGNAVRSAERAGVTLE</sequence>
<evidence type="ECO:0000313" key="3">
    <source>
        <dbReference type="Proteomes" id="UP001054857"/>
    </source>
</evidence>
<dbReference type="Proteomes" id="UP001054857">
    <property type="component" value="Unassembled WGS sequence"/>
</dbReference>
<dbReference type="PANTHER" id="PTHR13379">
    <property type="entry name" value="UNCHARACTERIZED DUF1308"/>
    <property type="match status" value="1"/>
</dbReference>
<accession>A0AAD3DWR4</accession>
<name>A0AAD3DWR4_9CHLO</name>
<protein>
    <recommendedName>
        <fullName evidence="1">DUF1308 domain-containing protein</fullName>
    </recommendedName>
</protein>
<feature type="domain" description="DUF1308" evidence="1">
    <location>
        <begin position="4"/>
        <end position="118"/>
    </location>
</feature>
<gene>
    <name evidence="2" type="ORF">Agub_g11569</name>
</gene>
<dbReference type="InterPro" id="IPR010733">
    <property type="entry name" value="DUF1308"/>
</dbReference>
<dbReference type="Pfam" id="PF07000">
    <property type="entry name" value="DUF1308"/>
    <property type="match status" value="1"/>
</dbReference>
<evidence type="ECO:0000259" key="1">
    <source>
        <dbReference type="Pfam" id="PF07000"/>
    </source>
</evidence>
<keyword evidence="3" id="KW-1185">Reference proteome</keyword>
<evidence type="ECO:0000313" key="2">
    <source>
        <dbReference type="EMBL" id="GFR49525.1"/>
    </source>
</evidence>
<proteinExistence type="predicted"/>
<organism evidence="2 3">
    <name type="scientific">Astrephomene gubernaculifera</name>
    <dbReference type="NCBI Taxonomy" id="47775"/>
    <lineage>
        <taxon>Eukaryota</taxon>
        <taxon>Viridiplantae</taxon>
        <taxon>Chlorophyta</taxon>
        <taxon>core chlorophytes</taxon>
        <taxon>Chlorophyceae</taxon>
        <taxon>CS clade</taxon>
        <taxon>Chlamydomonadales</taxon>
        <taxon>Astrephomenaceae</taxon>
        <taxon>Astrephomene</taxon>
    </lineage>
</organism>
<comment type="caution">
    <text evidence="2">The sequence shown here is derived from an EMBL/GenBank/DDBJ whole genome shotgun (WGS) entry which is preliminary data.</text>
</comment>
<dbReference type="EMBL" id="BMAR01000030">
    <property type="protein sequence ID" value="GFR49525.1"/>
    <property type="molecule type" value="Genomic_DNA"/>
</dbReference>
<reference evidence="2 3" key="1">
    <citation type="journal article" date="2021" name="Sci. Rep.">
        <title>Genome sequencing of the multicellular alga Astrephomene provides insights into convergent evolution of germ-soma differentiation.</title>
        <authorList>
            <person name="Yamashita S."/>
            <person name="Yamamoto K."/>
            <person name="Matsuzaki R."/>
            <person name="Suzuki S."/>
            <person name="Yamaguchi H."/>
            <person name="Hirooka S."/>
            <person name="Minakuchi Y."/>
            <person name="Miyagishima S."/>
            <person name="Kawachi M."/>
            <person name="Toyoda A."/>
            <person name="Nozaki H."/>
        </authorList>
    </citation>
    <scope>NUCLEOTIDE SEQUENCE [LARGE SCALE GENOMIC DNA]</scope>
    <source>
        <strain evidence="2 3">NIES-4017</strain>
    </source>
</reference>